<proteinExistence type="predicted"/>
<gene>
    <name evidence="2" type="ORF">GCM10011360_00090</name>
</gene>
<protein>
    <recommendedName>
        <fullName evidence="1">Terminase large subunit GpA endonuclease domain-containing protein</fullName>
    </recommendedName>
</protein>
<dbReference type="EMBL" id="BMFJ01000001">
    <property type="protein sequence ID" value="GGE15251.1"/>
    <property type="molecule type" value="Genomic_DNA"/>
</dbReference>
<dbReference type="Proteomes" id="UP000612855">
    <property type="component" value="Unassembled WGS sequence"/>
</dbReference>
<dbReference type="Pfam" id="PF20454">
    <property type="entry name" value="GpA_nuclease"/>
    <property type="match status" value="1"/>
</dbReference>
<dbReference type="InterPro" id="IPR046454">
    <property type="entry name" value="GpA_endonuclease"/>
</dbReference>
<reference evidence="3" key="1">
    <citation type="journal article" date="2019" name="Int. J. Syst. Evol. Microbiol.">
        <title>The Global Catalogue of Microorganisms (GCM) 10K type strain sequencing project: providing services to taxonomists for standard genome sequencing and annotation.</title>
        <authorList>
            <consortium name="The Broad Institute Genomics Platform"/>
            <consortium name="The Broad Institute Genome Sequencing Center for Infectious Disease"/>
            <person name="Wu L."/>
            <person name="Ma J."/>
        </authorList>
    </citation>
    <scope>NUCLEOTIDE SEQUENCE [LARGE SCALE GENOMIC DNA]</scope>
    <source>
        <strain evidence="3">CGMCC 1.12664</strain>
    </source>
</reference>
<feature type="domain" description="Terminase large subunit GpA endonuclease" evidence="1">
    <location>
        <begin position="2"/>
        <end position="75"/>
    </location>
</feature>
<dbReference type="RefSeq" id="WP_229737374.1">
    <property type="nucleotide sequence ID" value="NZ_BMFJ01000001.1"/>
</dbReference>
<name>A0A916ZUU6_9RHOB</name>
<sequence>MFKGQLASRLTRGRSVRFSDGLEGRFYEELASERLVMRYAKGAPVRQWERIPGRRAESLDCVVYAVAVRNLVGAKVERREEEVKAKTLPKPAPRVIKSAWLER</sequence>
<evidence type="ECO:0000313" key="2">
    <source>
        <dbReference type="EMBL" id="GGE15251.1"/>
    </source>
</evidence>
<evidence type="ECO:0000313" key="3">
    <source>
        <dbReference type="Proteomes" id="UP000612855"/>
    </source>
</evidence>
<accession>A0A916ZUU6</accession>
<dbReference type="AlphaFoldDB" id="A0A916ZUU6"/>
<comment type="caution">
    <text evidence="2">The sequence shown here is derived from an EMBL/GenBank/DDBJ whole genome shotgun (WGS) entry which is preliminary data.</text>
</comment>
<keyword evidence="3" id="KW-1185">Reference proteome</keyword>
<dbReference type="GO" id="GO:0004519">
    <property type="term" value="F:endonuclease activity"/>
    <property type="evidence" value="ECO:0007669"/>
    <property type="project" value="InterPro"/>
</dbReference>
<organism evidence="2 3">
    <name type="scientific">Primorskyibacter flagellatus</name>
    <dbReference type="NCBI Taxonomy" id="1387277"/>
    <lineage>
        <taxon>Bacteria</taxon>
        <taxon>Pseudomonadati</taxon>
        <taxon>Pseudomonadota</taxon>
        <taxon>Alphaproteobacteria</taxon>
        <taxon>Rhodobacterales</taxon>
        <taxon>Roseobacteraceae</taxon>
        <taxon>Primorskyibacter</taxon>
    </lineage>
</organism>
<evidence type="ECO:0000259" key="1">
    <source>
        <dbReference type="Pfam" id="PF20454"/>
    </source>
</evidence>